<dbReference type="AlphaFoldDB" id="A0A5K3G7G3"/>
<dbReference type="SUPFAM" id="SSF117281">
    <property type="entry name" value="Kelch motif"/>
    <property type="match status" value="1"/>
</dbReference>
<dbReference type="Gene3D" id="2.120.10.80">
    <property type="entry name" value="Kelch-type beta propeller"/>
    <property type="match status" value="1"/>
</dbReference>
<proteinExistence type="predicted"/>
<evidence type="ECO:0000313" key="1">
    <source>
        <dbReference type="WBParaSite" id="MCU_014463-RA"/>
    </source>
</evidence>
<protein>
    <submittedName>
        <fullName evidence="1 2">F-box/kelch-repeat protein</fullName>
    </submittedName>
</protein>
<dbReference type="WBParaSite" id="MCU_014463-RA">
    <property type="protein sequence ID" value="MCU_014463-RA"/>
    <property type="gene ID" value="MCU_014463"/>
</dbReference>
<name>A0A5K3G7G3_MESCO</name>
<evidence type="ECO:0000313" key="2">
    <source>
        <dbReference type="WBParaSite" id="MCU_014463-RB"/>
    </source>
</evidence>
<organism evidence="2">
    <name type="scientific">Mesocestoides corti</name>
    <name type="common">Flatworm</name>
    <dbReference type="NCBI Taxonomy" id="53468"/>
    <lineage>
        <taxon>Eukaryota</taxon>
        <taxon>Metazoa</taxon>
        <taxon>Spiralia</taxon>
        <taxon>Lophotrochozoa</taxon>
        <taxon>Platyhelminthes</taxon>
        <taxon>Cestoda</taxon>
        <taxon>Eucestoda</taxon>
        <taxon>Cyclophyllidea</taxon>
        <taxon>Mesocestoididae</taxon>
        <taxon>Mesocestoides</taxon>
    </lineage>
</organism>
<dbReference type="InterPro" id="IPR015915">
    <property type="entry name" value="Kelch-typ_b-propeller"/>
</dbReference>
<reference evidence="1 2" key="1">
    <citation type="submission" date="2019-11" db="UniProtKB">
        <authorList>
            <consortium name="WormBaseParasite"/>
        </authorList>
    </citation>
    <scope>IDENTIFICATION</scope>
</reference>
<accession>A0A5K3G7G3</accession>
<sequence>VPEVGLVVVGGLNDDNERLSTAELLTGGGGSSSTEDNGDVNWSWRQLPAMLWDRKWPAVAHFGGHVVVAGGTDDDDIVVESLRLPAGDSGPGQWMQISRLDGYIGWSPSLALYNGRLLLLGRTPLCGGDTNTD</sequence>
<dbReference type="WBParaSite" id="MCU_014463-RB">
    <property type="protein sequence ID" value="MCU_014463-RB"/>
    <property type="gene ID" value="MCU_014463"/>
</dbReference>